<dbReference type="InterPro" id="IPR001451">
    <property type="entry name" value="Hexapep"/>
</dbReference>
<dbReference type="InterPro" id="IPR051159">
    <property type="entry name" value="Hexapeptide_acetyltransf"/>
</dbReference>
<protein>
    <recommendedName>
        <fullName evidence="5">Acyltransferase</fullName>
    </recommendedName>
</protein>
<evidence type="ECO:0000256" key="2">
    <source>
        <dbReference type="ARBA" id="ARBA00022679"/>
    </source>
</evidence>
<evidence type="ECO:0008006" key="5">
    <source>
        <dbReference type="Google" id="ProtNLM"/>
    </source>
</evidence>
<keyword evidence="4" id="KW-1185">Reference proteome</keyword>
<dbReference type="OrthoDB" id="9812571at2"/>
<dbReference type="PANTHER" id="PTHR23416:SF23">
    <property type="entry name" value="ACETYLTRANSFERASE C18B11.09C-RELATED"/>
    <property type="match status" value="1"/>
</dbReference>
<sequence>MKLVLSLLVFFLPSFLGVWLLRAFGYKVGKKVKIGFSFIKADQIYFGDNVKIGHFNLLLNKSLMLEREAKIGYLNILKGPFELVLKKSAAIGNKNYITRGELGVTYGESVLKLGELTKITTGHHLDLTQSVIFGDFSILAGIRSQIWTHGYYHADTGSGRVRIDGQIQIGDNVYIGSGSIFNPGVKVANAIHIGAGSVISKDLKEKGMYVGQALRYLDADMEKVTTKLKKVEIKNLVEPVYTKNR</sequence>
<evidence type="ECO:0000313" key="4">
    <source>
        <dbReference type="Proteomes" id="UP000236592"/>
    </source>
</evidence>
<comment type="similarity">
    <text evidence="1">Belongs to the transferase hexapeptide repeat family.</text>
</comment>
<dbReference type="KEGG" id="taj:C1A40_06910"/>
<gene>
    <name evidence="3" type="ORF">C1A40_06910</name>
</gene>
<dbReference type="InterPro" id="IPR011004">
    <property type="entry name" value="Trimer_LpxA-like_sf"/>
</dbReference>
<evidence type="ECO:0000256" key="1">
    <source>
        <dbReference type="ARBA" id="ARBA00007274"/>
    </source>
</evidence>
<organism evidence="3 4">
    <name type="scientific">Pseudotamlana carrageenivorans</name>
    <dbReference type="NCBI Taxonomy" id="2069432"/>
    <lineage>
        <taxon>Bacteria</taxon>
        <taxon>Pseudomonadati</taxon>
        <taxon>Bacteroidota</taxon>
        <taxon>Flavobacteriia</taxon>
        <taxon>Flavobacteriales</taxon>
        <taxon>Flavobacteriaceae</taxon>
        <taxon>Pseudotamlana</taxon>
    </lineage>
</organism>
<accession>A0A2I7SH41</accession>
<name>A0A2I7SH41_9FLAO</name>
<evidence type="ECO:0000313" key="3">
    <source>
        <dbReference type="EMBL" id="AUS05216.1"/>
    </source>
</evidence>
<dbReference type="GO" id="GO:0008374">
    <property type="term" value="F:O-acyltransferase activity"/>
    <property type="evidence" value="ECO:0007669"/>
    <property type="project" value="TreeGrafter"/>
</dbReference>
<dbReference type="Pfam" id="PF00132">
    <property type="entry name" value="Hexapep"/>
    <property type="match status" value="1"/>
</dbReference>
<dbReference type="Proteomes" id="UP000236592">
    <property type="component" value="Chromosome"/>
</dbReference>
<dbReference type="PANTHER" id="PTHR23416">
    <property type="entry name" value="SIALIC ACID SYNTHASE-RELATED"/>
    <property type="match status" value="1"/>
</dbReference>
<dbReference type="Gene3D" id="2.160.10.10">
    <property type="entry name" value="Hexapeptide repeat proteins"/>
    <property type="match status" value="1"/>
</dbReference>
<dbReference type="SUPFAM" id="SSF51161">
    <property type="entry name" value="Trimeric LpxA-like enzymes"/>
    <property type="match status" value="1"/>
</dbReference>
<dbReference type="EMBL" id="CP025938">
    <property type="protein sequence ID" value="AUS05216.1"/>
    <property type="molecule type" value="Genomic_DNA"/>
</dbReference>
<proteinExistence type="inferred from homology"/>
<dbReference type="GO" id="GO:0005829">
    <property type="term" value="C:cytosol"/>
    <property type="evidence" value="ECO:0007669"/>
    <property type="project" value="TreeGrafter"/>
</dbReference>
<dbReference type="RefSeq" id="WP_102995261.1">
    <property type="nucleotide sequence ID" value="NZ_CP025938.1"/>
</dbReference>
<dbReference type="AlphaFoldDB" id="A0A2I7SH41"/>
<keyword evidence="2" id="KW-0808">Transferase</keyword>
<reference evidence="4" key="1">
    <citation type="submission" date="2018-01" db="EMBL/GenBank/DDBJ databases">
        <title>Complete genome of Tamlana sp. UJ94.</title>
        <authorList>
            <person name="Jung J."/>
            <person name="Chung D."/>
            <person name="Bae S.S."/>
            <person name="Baek K."/>
        </authorList>
    </citation>
    <scope>NUCLEOTIDE SEQUENCE [LARGE SCALE GENOMIC DNA]</scope>
    <source>
        <strain evidence="4">UJ94</strain>
    </source>
</reference>